<dbReference type="RefSeq" id="WP_037284355.1">
    <property type="nucleotide sequence ID" value="NZ_JEOB01000001.1"/>
</dbReference>
<dbReference type="Pfam" id="PF00404">
    <property type="entry name" value="Dockerin_1"/>
    <property type="match status" value="1"/>
</dbReference>
<keyword evidence="5" id="KW-1185">Reference proteome</keyword>
<feature type="chain" id="PRO_5039264163" description="Dockerin domain-containing protein" evidence="2">
    <location>
        <begin position="20"/>
        <end position="326"/>
    </location>
</feature>
<dbReference type="SUPFAM" id="SSF63446">
    <property type="entry name" value="Type I dockerin domain"/>
    <property type="match status" value="1"/>
</dbReference>
<dbReference type="Proteomes" id="UP000021369">
    <property type="component" value="Unassembled WGS sequence"/>
</dbReference>
<dbReference type="GO" id="GO:0004553">
    <property type="term" value="F:hydrolase activity, hydrolyzing O-glycosyl compounds"/>
    <property type="evidence" value="ECO:0007669"/>
    <property type="project" value="InterPro"/>
</dbReference>
<proteinExistence type="predicted"/>
<dbReference type="PROSITE" id="PS51766">
    <property type="entry name" value="DOCKERIN"/>
    <property type="match status" value="1"/>
</dbReference>
<dbReference type="InterPro" id="IPR016134">
    <property type="entry name" value="Dockerin_dom"/>
</dbReference>
<evidence type="ECO:0000313" key="4">
    <source>
        <dbReference type="EMBL" id="EXM40927.1"/>
    </source>
</evidence>
<gene>
    <name evidence="4" type="ORF">RASY3_01110</name>
</gene>
<name>A0A011V5Y0_RUMAL</name>
<dbReference type="InterPro" id="IPR036439">
    <property type="entry name" value="Dockerin_dom_sf"/>
</dbReference>
<evidence type="ECO:0000256" key="1">
    <source>
        <dbReference type="SAM" id="MobiDB-lite"/>
    </source>
</evidence>
<accession>A0A011V5Y0</accession>
<dbReference type="PROSITE" id="PS00018">
    <property type="entry name" value="EF_HAND_1"/>
    <property type="match status" value="2"/>
</dbReference>
<dbReference type="EMBL" id="JEOB01000001">
    <property type="protein sequence ID" value="EXM40927.1"/>
    <property type="molecule type" value="Genomic_DNA"/>
</dbReference>
<comment type="caution">
    <text evidence="4">The sequence shown here is derived from an EMBL/GenBank/DDBJ whole genome shotgun (WGS) entry which is preliminary data.</text>
</comment>
<dbReference type="Gene3D" id="1.10.1330.10">
    <property type="entry name" value="Dockerin domain"/>
    <property type="match status" value="1"/>
</dbReference>
<dbReference type="CDD" id="cd14256">
    <property type="entry name" value="Dockerin_I"/>
    <property type="match status" value="1"/>
</dbReference>
<evidence type="ECO:0000313" key="5">
    <source>
        <dbReference type="Proteomes" id="UP000021369"/>
    </source>
</evidence>
<evidence type="ECO:0000256" key="2">
    <source>
        <dbReference type="SAM" id="SignalP"/>
    </source>
</evidence>
<feature type="compositionally biased region" description="Polar residues" evidence="1">
    <location>
        <begin position="184"/>
        <end position="196"/>
    </location>
</feature>
<dbReference type="GO" id="GO:0000272">
    <property type="term" value="P:polysaccharide catabolic process"/>
    <property type="evidence" value="ECO:0007669"/>
    <property type="project" value="InterPro"/>
</dbReference>
<feature type="signal peptide" evidence="2">
    <location>
        <begin position="1"/>
        <end position="19"/>
    </location>
</feature>
<dbReference type="InterPro" id="IPR018247">
    <property type="entry name" value="EF_Hand_1_Ca_BS"/>
</dbReference>
<dbReference type="PATRIC" id="fig|1341156.4.peg.753"/>
<reference evidence="4 5" key="1">
    <citation type="submission" date="2013-06" db="EMBL/GenBank/DDBJ databases">
        <title>Rumen cellulosomics: divergent fiber-degrading strategies revealed by comparative genome-wide analysis of six Ruminococcal strains.</title>
        <authorList>
            <person name="Dassa B."/>
            <person name="Borovok I."/>
            <person name="Lamed R."/>
            <person name="Flint H."/>
            <person name="Yeoman C.J."/>
            <person name="White B."/>
            <person name="Bayer E.A."/>
        </authorList>
    </citation>
    <scope>NUCLEOTIDE SEQUENCE [LARGE SCALE GENOMIC DNA]</scope>
    <source>
        <strain evidence="4 5">SY3</strain>
    </source>
</reference>
<feature type="compositionally biased region" description="Basic and acidic residues" evidence="1">
    <location>
        <begin position="197"/>
        <end position="209"/>
    </location>
</feature>
<sequence>MKKKSIASFLTALAVGANTAVWVSAEKKTEYNVRTALVSSDLSLQSWDETSVSEGQNTITFTTPKDGKGDYTTIKGISLFVIDLEDSYFDIGAVKVDSIVVDGKPLDFKADSIIYGADDGTDNNDFRIELFNSFGETKNDPPFDASSVTVNEKIEVTFTFSTDGYSGGTRRIGGNIIEKKKSSKPQPLNGCSVSLNRNKDDGRSSHDEEISCTVSGNEFYADVERGFYDVTISKSGYVTRTVRNVPAGKDMPEELKDIDLRVYGDVNGDGKINVTDLSLVAAYVKKLRMFSDDYQFNVADVSHDDKVNISDITKIAAAVKGLKKIK</sequence>
<protein>
    <recommendedName>
        <fullName evidence="3">Dockerin domain-containing protein</fullName>
    </recommendedName>
</protein>
<dbReference type="OrthoDB" id="1822352at2"/>
<dbReference type="InterPro" id="IPR002105">
    <property type="entry name" value="Dockerin_1_rpt"/>
</dbReference>
<organism evidence="4 5">
    <name type="scientific">Ruminococcus albus SY3</name>
    <dbReference type="NCBI Taxonomy" id="1341156"/>
    <lineage>
        <taxon>Bacteria</taxon>
        <taxon>Bacillati</taxon>
        <taxon>Bacillota</taxon>
        <taxon>Clostridia</taxon>
        <taxon>Eubacteriales</taxon>
        <taxon>Oscillospiraceae</taxon>
        <taxon>Ruminococcus</taxon>
    </lineage>
</organism>
<feature type="domain" description="Dockerin" evidence="3">
    <location>
        <begin position="259"/>
        <end position="326"/>
    </location>
</feature>
<keyword evidence="2" id="KW-0732">Signal</keyword>
<feature type="region of interest" description="Disordered" evidence="1">
    <location>
        <begin position="179"/>
        <end position="209"/>
    </location>
</feature>
<dbReference type="AlphaFoldDB" id="A0A011V5Y0"/>
<evidence type="ECO:0000259" key="3">
    <source>
        <dbReference type="PROSITE" id="PS51766"/>
    </source>
</evidence>